<evidence type="ECO:0000256" key="5">
    <source>
        <dbReference type="ARBA" id="ARBA00023136"/>
    </source>
</evidence>
<dbReference type="STRING" id="35128.B8BYX5"/>
<proteinExistence type="inferred from homology"/>
<dbReference type="InterPro" id="IPR045865">
    <property type="entry name" value="ACT-like_dom_sf"/>
</dbReference>
<evidence type="ECO:0000256" key="3">
    <source>
        <dbReference type="ARBA" id="ARBA00022692"/>
    </source>
</evidence>
<dbReference type="HOGENOM" id="CLU_295202_0_0_1"/>
<accession>B8BYX5</accession>
<keyword evidence="5" id="KW-0472">Membrane</keyword>
<gene>
    <name evidence="7" type="ORF">THAPSDRAFT_21956</name>
</gene>
<dbReference type="SUPFAM" id="SSF55021">
    <property type="entry name" value="ACT-like"/>
    <property type="match status" value="2"/>
</dbReference>
<dbReference type="InterPro" id="IPR002912">
    <property type="entry name" value="ACT_dom"/>
</dbReference>
<keyword evidence="4" id="KW-1133">Transmembrane helix</keyword>
<dbReference type="PROSITE" id="PS51671">
    <property type="entry name" value="ACT"/>
    <property type="match status" value="1"/>
</dbReference>
<dbReference type="InParanoid" id="B8BYX5"/>
<dbReference type="PaxDb" id="35128-Thaps21956"/>
<dbReference type="GeneID" id="7452062"/>
<dbReference type="InterPro" id="IPR007248">
    <property type="entry name" value="Mpv17_PMP22"/>
</dbReference>
<dbReference type="EMBL" id="CM000640">
    <property type="protein sequence ID" value="EED93965.1"/>
    <property type="molecule type" value="Genomic_DNA"/>
</dbReference>
<evidence type="ECO:0000259" key="6">
    <source>
        <dbReference type="PROSITE" id="PS51671"/>
    </source>
</evidence>
<dbReference type="Gene3D" id="3.30.70.260">
    <property type="match status" value="2"/>
</dbReference>
<evidence type="ECO:0000313" key="7">
    <source>
        <dbReference type="EMBL" id="EED93965.1"/>
    </source>
</evidence>
<dbReference type="AlphaFoldDB" id="B8BYX5"/>
<dbReference type="PANTHER" id="PTHR11266">
    <property type="entry name" value="PEROXISOMAL MEMBRANE PROTEIN 2, PXMP2 MPV17"/>
    <property type="match status" value="1"/>
</dbReference>
<dbReference type="Pfam" id="PF13740">
    <property type="entry name" value="ACT_6"/>
    <property type="match status" value="1"/>
</dbReference>
<evidence type="ECO:0000313" key="8">
    <source>
        <dbReference type="Proteomes" id="UP000001449"/>
    </source>
</evidence>
<dbReference type="PANTHER" id="PTHR11266:SF21">
    <property type="entry name" value="ACT DOMAIN-CONTAINING PROTEIN"/>
    <property type="match status" value="1"/>
</dbReference>
<dbReference type="Proteomes" id="UP000001449">
    <property type="component" value="Chromosome 3"/>
</dbReference>
<dbReference type="GO" id="GO:0005737">
    <property type="term" value="C:cytoplasm"/>
    <property type="evidence" value="ECO:0000318"/>
    <property type="project" value="GO_Central"/>
</dbReference>
<comment type="subcellular location">
    <subcellularLocation>
        <location evidence="1">Membrane</location>
        <topology evidence="1">Multi-pass membrane protein</topology>
    </subcellularLocation>
</comment>
<evidence type="ECO:0000256" key="1">
    <source>
        <dbReference type="ARBA" id="ARBA00004141"/>
    </source>
</evidence>
<sequence length="1026" mass="113451">MWKRLAQIPIKHPLAFGVGISTVKTSASDLLVQTVVEGRQTKDIDWKRNAAFATFGCFYLGGVQYAIYVPIFGRLFPNAASFAAKPIRDKLKDVKGMIALCGQVFLDQFVHHPLMYFPVFYGTRELVMSEKPDLMAAMSTYKTNMKEDLAALWKVWVPSTFINFAFMPMWARVPWVAGTSLIWTCILSAMRGGDVVHKEDMEAPFPTGNTLTLIKESLDDIFASPVDLEKHMSHVCVSGAGPDRIGLTAKLARAVADAGGNVTHSKMIRLGQDFTTLMHVSIEPEKQRALIKSLRDNKDLRPMKIRASSLTRRQTGKYKNSVVGFKIHVVGADKPGMLASIAEKIAENNMSIEDVTTEIRRGKGNRRDFVVTADVITTERMDQEGLDSLVADFEQLKKELNLSVVDIRIHATDATIGDAFICAQDQQHCCPPGGLSKGCERATISQSSPQTPPYKPMVVNEATSTEEPSHDMFGDLDNGSPVSAEVRNRSATIKMNGDTNGVVVPPCSPRQPSGDDQHHKSFLHQLTHRHNHIQGHNWNSTHHSSNSSSHPNNPCSTTQCTLCFPNCLPTQQLLYPHAEEKSAIDGNINTKESTNQHAETRCEDQEHCSYINHVMDNENDATYAANISLNDSTRARDTLSSIGFEFRVEFCEECKSSAASSNEGDRPQSSYDNSLNSCPKCITRLYHSPSNTAVTHDNRKSFIADGKMYEEVANLCQSVAQEFMAEMFNFTWVTVCDGKGGGLRASQRFQATTSKGAEEWPEDEHGNMVIREPIRALVGRHEQCSTSHPRDTFLVATGKGKVRAGIFSRQHLMTTGLEPSTAIPLLREACERGMNCVVIDPNARGDKEGLGTFELSIRSLFENPCGKQDKVVESDSDAGVISDIISAEGSIYVLAHSAAGGHLVRYLLAQQDGALLSRIKSISFTDSTHSIQWTKKYPHLMTMLQSSKALYVRTPNPIRDDGWENARPGDECSKDQFWSHRFGNIKTVWAGTTDHSLAPSAANACIWKHFDEAMHAVEKNEGTGDE</sequence>
<keyword evidence="3" id="KW-0812">Transmembrane</keyword>
<protein>
    <recommendedName>
        <fullName evidence="6">ACT domain-containing protein</fullName>
    </recommendedName>
</protein>
<name>B8BYX5_THAPS</name>
<comment type="similarity">
    <text evidence="2">Belongs to the peroxisomal membrane protein PXMP2/4 family.</text>
</comment>
<reference evidence="7 8" key="2">
    <citation type="journal article" date="2008" name="Nature">
        <title>The Phaeodactylum genome reveals the evolutionary history of diatom genomes.</title>
        <authorList>
            <person name="Bowler C."/>
            <person name="Allen A.E."/>
            <person name="Badger J.H."/>
            <person name="Grimwood J."/>
            <person name="Jabbari K."/>
            <person name="Kuo A."/>
            <person name="Maheswari U."/>
            <person name="Martens C."/>
            <person name="Maumus F."/>
            <person name="Otillar R.P."/>
            <person name="Rayko E."/>
            <person name="Salamov A."/>
            <person name="Vandepoele K."/>
            <person name="Beszteri B."/>
            <person name="Gruber A."/>
            <person name="Heijde M."/>
            <person name="Katinka M."/>
            <person name="Mock T."/>
            <person name="Valentin K."/>
            <person name="Verret F."/>
            <person name="Berges J.A."/>
            <person name="Brownlee C."/>
            <person name="Cadoret J.P."/>
            <person name="Chiovitti A."/>
            <person name="Choi C.J."/>
            <person name="Coesel S."/>
            <person name="De Martino A."/>
            <person name="Detter J.C."/>
            <person name="Durkin C."/>
            <person name="Falciatore A."/>
            <person name="Fournet J."/>
            <person name="Haruta M."/>
            <person name="Huysman M.J."/>
            <person name="Jenkins B.D."/>
            <person name="Jiroutova K."/>
            <person name="Jorgensen R.E."/>
            <person name="Joubert Y."/>
            <person name="Kaplan A."/>
            <person name="Kroger N."/>
            <person name="Kroth P.G."/>
            <person name="La Roche J."/>
            <person name="Lindquist E."/>
            <person name="Lommer M."/>
            <person name="Martin-Jezequel V."/>
            <person name="Lopez P.J."/>
            <person name="Lucas S."/>
            <person name="Mangogna M."/>
            <person name="McGinnis K."/>
            <person name="Medlin L.K."/>
            <person name="Montsant A."/>
            <person name="Oudot-Le Secq M.P."/>
            <person name="Napoli C."/>
            <person name="Obornik M."/>
            <person name="Parker M.S."/>
            <person name="Petit J.L."/>
            <person name="Porcel B.M."/>
            <person name="Poulsen N."/>
            <person name="Robison M."/>
            <person name="Rychlewski L."/>
            <person name="Rynearson T.A."/>
            <person name="Schmutz J."/>
            <person name="Shapiro H."/>
            <person name="Siaut M."/>
            <person name="Stanley M."/>
            <person name="Sussman M.R."/>
            <person name="Taylor A.R."/>
            <person name="Vardi A."/>
            <person name="von Dassow P."/>
            <person name="Vyverman W."/>
            <person name="Willis A."/>
            <person name="Wyrwicz L.S."/>
            <person name="Rokhsar D.S."/>
            <person name="Weissenbach J."/>
            <person name="Armbrust E.V."/>
            <person name="Green B.R."/>
            <person name="Van de Peer Y."/>
            <person name="Grigoriev I.V."/>
        </authorList>
    </citation>
    <scope>NUCLEOTIDE SEQUENCE [LARGE SCALE GENOMIC DNA]</scope>
    <source>
        <strain evidence="7 8">CCMP1335</strain>
    </source>
</reference>
<evidence type="ECO:0000256" key="4">
    <source>
        <dbReference type="ARBA" id="ARBA00022989"/>
    </source>
</evidence>
<feature type="domain" description="ACT" evidence="6">
    <location>
        <begin position="326"/>
        <end position="407"/>
    </location>
</feature>
<reference evidence="7 8" key="1">
    <citation type="journal article" date="2004" name="Science">
        <title>The genome of the diatom Thalassiosira pseudonana: ecology, evolution, and metabolism.</title>
        <authorList>
            <person name="Armbrust E.V."/>
            <person name="Berges J.A."/>
            <person name="Bowler C."/>
            <person name="Green B.R."/>
            <person name="Martinez D."/>
            <person name="Putnam N.H."/>
            <person name="Zhou S."/>
            <person name="Allen A.E."/>
            <person name="Apt K.E."/>
            <person name="Bechner M."/>
            <person name="Brzezinski M.A."/>
            <person name="Chaal B.K."/>
            <person name="Chiovitti A."/>
            <person name="Davis A.K."/>
            <person name="Demarest M.S."/>
            <person name="Detter J.C."/>
            <person name="Glavina T."/>
            <person name="Goodstein D."/>
            <person name="Hadi M.Z."/>
            <person name="Hellsten U."/>
            <person name="Hildebrand M."/>
            <person name="Jenkins B.D."/>
            <person name="Jurka J."/>
            <person name="Kapitonov V.V."/>
            <person name="Kroger N."/>
            <person name="Lau W.W."/>
            <person name="Lane T.W."/>
            <person name="Larimer F.W."/>
            <person name="Lippmeier J.C."/>
            <person name="Lucas S."/>
            <person name="Medina M."/>
            <person name="Montsant A."/>
            <person name="Obornik M."/>
            <person name="Parker M.S."/>
            <person name="Palenik B."/>
            <person name="Pazour G.J."/>
            <person name="Richardson P.M."/>
            <person name="Rynearson T.A."/>
            <person name="Saito M.A."/>
            <person name="Schwartz D.C."/>
            <person name="Thamatrakoln K."/>
            <person name="Valentin K."/>
            <person name="Vardi A."/>
            <person name="Wilkerson F.P."/>
            <person name="Rokhsar D.S."/>
        </authorList>
    </citation>
    <scope>NUCLEOTIDE SEQUENCE [LARGE SCALE GENOMIC DNA]</scope>
    <source>
        <strain evidence="7 8">CCMP1335</strain>
    </source>
</reference>
<dbReference type="Pfam" id="PF04117">
    <property type="entry name" value="Mpv17_PMP22"/>
    <property type="match status" value="1"/>
</dbReference>
<dbReference type="GO" id="GO:0016020">
    <property type="term" value="C:membrane"/>
    <property type="evidence" value="ECO:0007669"/>
    <property type="project" value="UniProtKB-SubCell"/>
</dbReference>
<dbReference type="KEGG" id="tps:THAPSDRAFT_21956"/>
<evidence type="ECO:0000256" key="2">
    <source>
        <dbReference type="ARBA" id="ARBA00006824"/>
    </source>
</evidence>
<dbReference type="RefSeq" id="XP_002288529.1">
    <property type="nucleotide sequence ID" value="XM_002288493.1"/>
</dbReference>
<keyword evidence="8" id="KW-1185">Reference proteome</keyword>
<organism evidence="7 8">
    <name type="scientific">Thalassiosira pseudonana</name>
    <name type="common">Marine diatom</name>
    <name type="synonym">Cyclotella nana</name>
    <dbReference type="NCBI Taxonomy" id="35128"/>
    <lineage>
        <taxon>Eukaryota</taxon>
        <taxon>Sar</taxon>
        <taxon>Stramenopiles</taxon>
        <taxon>Ochrophyta</taxon>
        <taxon>Bacillariophyta</taxon>
        <taxon>Coscinodiscophyceae</taxon>
        <taxon>Thalassiosirophycidae</taxon>
        <taxon>Thalassiosirales</taxon>
        <taxon>Thalassiosiraceae</taxon>
        <taxon>Thalassiosira</taxon>
    </lineage>
</organism>